<comment type="caution">
    <text evidence="3">The sequence shown here is derived from an EMBL/GenBank/DDBJ whole genome shotgun (WGS) entry which is preliminary data.</text>
</comment>
<gene>
    <name evidence="3" type="ORF">ACFO4O_09215</name>
</gene>
<reference evidence="4" key="1">
    <citation type="journal article" date="2019" name="Int. J. Syst. Evol. Microbiol.">
        <title>The Global Catalogue of Microorganisms (GCM) 10K type strain sequencing project: providing services to taxonomists for standard genome sequencing and annotation.</title>
        <authorList>
            <consortium name="The Broad Institute Genomics Platform"/>
            <consortium name="The Broad Institute Genome Sequencing Center for Infectious Disease"/>
            <person name="Wu L."/>
            <person name="Ma J."/>
        </authorList>
    </citation>
    <scope>NUCLEOTIDE SEQUENCE [LARGE SCALE GENOMIC DNA]</scope>
    <source>
        <strain evidence="4">KACC 12507</strain>
    </source>
</reference>
<accession>A0ABV9LWZ2</accession>
<dbReference type="PANTHER" id="PTHR33219:SF14">
    <property type="entry name" value="PROTEIN COFACTOR ASSEMBLY OF COMPLEX C SUBUNIT B CCB3, CHLOROPLASTIC-RELATED"/>
    <property type="match status" value="1"/>
</dbReference>
<dbReference type="PANTHER" id="PTHR33219">
    <property type="entry name" value="YLMG HOMOLOG PROTEIN 2, CHLOROPLASTIC"/>
    <property type="match status" value="1"/>
</dbReference>
<dbReference type="Pfam" id="PF02325">
    <property type="entry name" value="CCB3_YggT"/>
    <property type="match status" value="2"/>
</dbReference>
<keyword evidence="2" id="KW-0472">Membrane</keyword>
<evidence type="ECO:0000256" key="1">
    <source>
        <dbReference type="ARBA" id="ARBA00010894"/>
    </source>
</evidence>
<feature type="transmembrane region" description="Helical" evidence="2">
    <location>
        <begin position="154"/>
        <end position="173"/>
    </location>
</feature>
<proteinExistence type="inferred from homology"/>
<dbReference type="EMBL" id="JBHSGU010000002">
    <property type="protein sequence ID" value="MFC4700334.1"/>
    <property type="molecule type" value="Genomic_DNA"/>
</dbReference>
<feature type="transmembrane region" description="Helical" evidence="2">
    <location>
        <begin position="61"/>
        <end position="85"/>
    </location>
</feature>
<organism evidence="3 4">
    <name type="scientific">Glaciecola siphonariae</name>
    <dbReference type="NCBI Taxonomy" id="521012"/>
    <lineage>
        <taxon>Bacteria</taxon>
        <taxon>Pseudomonadati</taxon>
        <taxon>Pseudomonadota</taxon>
        <taxon>Gammaproteobacteria</taxon>
        <taxon>Alteromonadales</taxon>
        <taxon>Alteromonadaceae</taxon>
        <taxon>Glaciecola</taxon>
    </lineage>
</organism>
<feature type="transmembrane region" description="Helical" evidence="2">
    <location>
        <begin position="6"/>
        <end position="25"/>
    </location>
</feature>
<evidence type="ECO:0000313" key="3">
    <source>
        <dbReference type="EMBL" id="MFC4700334.1"/>
    </source>
</evidence>
<protein>
    <submittedName>
        <fullName evidence="3">YggT family protein</fullName>
    </submittedName>
</protein>
<dbReference type="Proteomes" id="UP001595897">
    <property type="component" value="Unassembled WGS sequence"/>
</dbReference>
<dbReference type="RefSeq" id="WP_382407657.1">
    <property type="nucleotide sequence ID" value="NZ_JBHSGU010000002.1"/>
</dbReference>
<feature type="transmembrane region" description="Helical" evidence="2">
    <location>
        <begin position="91"/>
        <end position="115"/>
    </location>
</feature>
<evidence type="ECO:0000313" key="4">
    <source>
        <dbReference type="Proteomes" id="UP001595897"/>
    </source>
</evidence>
<evidence type="ECO:0000256" key="2">
    <source>
        <dbReference type="SAM" id="Phobius"/>
    </source>
</evidence>
<keyword evidence="4" id="KW-1185">Reference proteome</keyword>
<comment type="similarity">
    <text evidence="1">Belongs to the YggT family.</text>
</comment>
<sequence>MNATFFLIDTLFNLYLMIIILRLWLQLVRADFYNPFSQFVVKATQPVVGPLRRLIPSIGSLDTATLVFALLVAGIKVVTLSMIFSSGLVPIVPLIVTSLAIVVSQILSLMFWILIIRAILSWVSQGNNPMELVMMQLTEPFLAPIRKVIPPMGGLDLSVLIAILALQFVRILIGDFFGPGI</sequence>
<keyword evidence="2" id="KW-1133">Transmembrane helix</keyword>
<keyword evidence="2" id="KW-0812">Transmembrane</keyword>
<name>A0ABV9LWZ2_9ALTE</name>
<dbReference type="InterPro" id="IPR003425">
    <property type="entry name" value="CCB3/YggT"/>
</dbReference>